<dbReference type="EMBL" id="CAOQHR010000011">
    <property type="protein sequence ID" value="CAI6340822.1"/>
    <property type="molecule type" value="Genomic_DNA"/>
</dbReference>
<reference evidence="3" key="1">
    <citation type="submission" date="2023-01" db="EMBL/GenBank/DDBJ databases">
        <authorList>
            <person name="Van Ghelder C."/>
            <person name="Rancurel C."/>
        </authorList>
    </citation>
    <scope>NUCLEOTIDE SEQUENCE</scope>
    <source>
        <strain evidence="3">CNCM I-4278</strain>
    </source>
</reference>
<feature type="compositionally biased region" description="Acidic residues" evidence="1">
    <location>
        <begin position="75"/>
        <end position="93"/>
    </location>
</feature>
<evidence type="ECO:0000313" key="4">
    <source>
        <dbReference type="Proteomes" id="UP001152607"/>
    </source>
</evidence>
<organism evidence="3 4">
    <name type="scientific">Periconia digitata</name>
    <dbReference type="NCBI Taxonomy" id="1303443"/>
    <lineage>
        <taxon>Eukaryota</taxon>
        <taxon>Fungi</taxon>
        <taxon>Dikarya</taxon>
        <taxon>Ascomycota</taxon>
        <taxon>Pezizomycotina</taxon>
        <taxon>Dothideomycetes</taxon>
        <taxon>Pleosporomycetidae</taxon>
        <taxon>Pleosporales</taxon>
        <taxon>Massarineae</taxon>
        <taxon>Periconiaceae</taxon>
        <taxon>Periconia</taxon>
    </lineage>
</organism>
<dbReference type="Proteomes" id="UP001152607">
    <property type="component" value="Unassembled WGS sequence"/>
</dbReference>
<protein>
    <submittedName>
        <fullName evidence="3">Uncharacterized protein</fullName>
    </submittedName>
</protein>
<accession>A0A9W4XYY0</accession>
<feature type="compositionally biased region" description="Basic and acidic residues" evidence="1">
    <location>
        <begin position="96"/>
        <end position="114"/>
    </location>
</feature>
<keyword evidence="2" id="KW-0812">Transmembrane</keyword>
<evidence type="ECO:0000313" key="3">
    <source>
        <dbReference type="EMBL" id="CAI6340822.1"/>
    </source>
</evidence>
<gene>
    <name evidence="3" type="ORF">PDIGIT_LOCUS14007</name>
</gene>
<keyword evidence="4" id="KW-1185">Reference proteome</keyword>
<name>A0A9W4XYY0_9PLEO</name>
<proteinExistence type="predicted"/>
<evidence type="ECO:0000256" key="2">
    <source>
        <dbReference type="SAM" id="Phobius"/>
    </source>
</evidence>
<sequence>MPTTTTDVGRQHTKKFKFVYMIIVLAIAIPLFLGLVLCCVWGPAKRRCLSLKNKIFKKTKPRRGKDRSQDVEKNGEDDDTEEEKNEDGDENQDVDQQSRKDDPKKKKKFYRAEYDAASWKRRKEMRAEMRSKKNEERRKRGLAEDVSMKDMVQSRPPPPEFNAAVQAGIEKREGGLKMLC</sequence>
<comment type="caution">
    <text evidence="3">The sequence shown here is derived from an EMBL/GenBank/DDBJ whole genome shotgun (WGS) entry which is preliminary data.</text>
</comment>
<dbReference type="AlphaFoldDB" id="A0A9W4XYY0"/>
<feature type="transmembrane region" description="Helical" evidence="2">
    <location>
        <begin position="20"/>
        <end position="44"/>
    </location>
</feature>
<keyword evidence="2" id="KW-1133">Transmembrane helix</keyword>
<keyword evidence="2" id="KW-0472">Membrane</keyword>
<feature type="region of interest" description="Disordered" evidence="1">
    <location>
        <begin position="59"/>
        <end position="162"/>
    </location>
</feature>
<evidence type="ECO:0000256" key="1">
    <source>
        <dbReference type="SAM" id="MobiDB-lite"/>
    </source>
</evidence>
<feature type="compositionally biased region" description="Basic and acidic residues" evidence="1">
    <location>
        <begin position="125"/>
        <end position="148"/>
    </location>
</feature>